<keyword evidence="3" id="KW-0479">Metal-binding</keyword>
<dbReference type="CDD" id="cd12257">
    <property type="entry name" value="RRM1_RBM26_like"/>
    <property type="match status" value="1"/>
</dbReference>
<feature type="compositionally biased region" description="Polar residues" evidence="4">
    <location>
        <begin position="677"/>
        <end position="687"/>
    </location>
</feature>
<dbReference type="Proteomes" id="UP000231279">
    <property type="component" value="Unassembled WGS sequence"/>
</dbReference>
<feature type="compositionally biased region" description="Polar residues" evidence="4">
    <location>
        <begin position="847"/>
        <end position="856"/>
    </location>
</feature>
<dbReference type="InterPro" id="IPR045137">
    <property type="entry name" value="RBM26/27"/>
</dbReference>
<dbReference type="GO" id="GO:0008270">
    <property type="term" value="F:zinc ion binding"/>
    <property type="evidence" value="ECO:0007669"/>
    <property type="project" value="UniProtKB-KW"/>
</dbReference>
<dbReference type="InterPro" id="IPR000504">
    <property type="entry name" value="RRM_dom"/>
</dbReference>
<dbReference type="EMBL" id="NKXS01003318">
    <property type="protein sequence ID" value="PIN10114.1"/>
    <property type="molecule type" value="Genomic_DNA"/>
</dbReference>
<evidence type="ECO:0000256" key="4">
    <source>
        <dbReference type="SAM" id="MobiDB-lite"/>
    </source>
</evidence>
<dbReference type="STRING" id="429701.A0A2G9GXX3"/>
<dbReference type="PROSITE" id="PS50103">
    <property type="entry name" value="ZF_C3H1"/>
    <property type="match status" value="1"/>
</dbReference>
<sequence length="890" mass="97162">MELKVSSQKLDHSPSVSASYPEEKEISEGEDEDDDRNHKHRKRETRSQSLEEDSFDQELKRPYRKRKKPFENGYNFRPVDPQSGQNWKNSNIALGRDFSSRFEKRRSNQTSLSKAPFDLSQRIRGNQLQSGEAGLTRGSRGEPVAWSLNDSRNGLVDFASQMVQPGPVPSGLLAGRGLPDISSVQGTSWNAFGFVPGLPNGGFDALHPLAMQGALRPSISPSMNMGIPRQQCRDFEERGFCLRGDMCPMEHGLNRIVVEDVQSLSQFNLPGTQLPGTSSAFPVISTSSGSLANSKAIHTKNSKYGMTEYGLGLNGSLPGGSVVGGSDVYDPDQPLWTNDNPETSAALLALNQLSADETESLPRKDPDDLQSIGLDEEHPIGSGAAAGAQSVSVWRRISSSKNSLGQKDKLNSVGTSSSYRELDIKSEEEASTGLQDVSYQRKQMNVDESGSKVKEASDKPYIRNQSNKALRTLFVNGIPLKNNTRESLLSHFQKFGKVIDIYIPKHSERAFVQFSKREEAEAALKAPDAVMGNRFIKLWWANRDNIPDDGISGPGSVQITQGFTLGPARSHQFIPGKGKENPNPAAAKNVTAAVAQVPVYDNPKPLAVSGSNTLHVQKKQESLELLKEELRKKQQMLDQKRNEFRRQLNKLEKQASGSKDIAASDHADKRLRGDAPTHQTSAETSKSPPRANIVAESSKYAESSMTHTSTANPTGPVQEPSSLRPLIRPQAPPWAPFSANRFKLDNRPTAFRIVSPLPAGLANVATLKEHFSTFGDLSSVQLEEPEHQDTNDASATPSVSACISFTTRRSAEKAFLHGKCWEGHNLQFMWVTPNSSVKRSNPPGASDTPSDANATPTEEAKRTTASGNDEPENPIGQSDAASVSQEEDSA</sequence>
<proteinExistence type="predicted"/>
<accession>A0A2G9GXX3</accession>
<dbReference type="GO" id="GO:0003723">
    <property type="term" value="F:RNA binding"/>
    <property type="evidence" value="ECO:0007669"/>
    <property type="project" value="UniProtKB-UniRule"/>
</dbReference>
<evidence type="ECO:0000256" key="2">
    <source>
        <dbReference type="PROSITE-ProRule" id="PRU00176"/>
    </source>
</evidence>
<dbReference type="InterPro" id="IPR012677">
    <property type="entry name" value="Nucleotide-bd_a/b_plait_sf"/>
</dbReference>
<dbReference type="SMART" id="SM00356">
    <property type="entry name" value="ZnF_C3H1"/>
    <property type="match status" value="1"/>
</dbReference>
<dbReference type="SUPFAM" id="SSF54928">
    <property type="entry name" value="RNA-binding domain, RBD"/>
    <property type="match status" value="2"/>
</dbReference>
<dbReference type="PROSITE" id="PS50102">
    <property type="entry name" value="RRM"/>
    <property type="match status" value="1"/>
</dbReference>
<keyword evidence="8" id="KW-1185">Reference proteome</keyword>
<dbReference type="InterPro" id="IPR035979">
    <property type="entry name" value="RBD_domain_sf"/>
</dbReference>
<feature type="domain" description="RRM" evidence="5">
    <location>
        <begin position="471"/>
        <end position="543"/>
    </location>
</feature>
<evidence type="ECO:0000259" key="6">
    <source>
        <dbReference type="PROSITE" id="PS50103"/>
    </source>
</evidence>
<evidence type="ECO:0000259" key="5">
    <source>
        <dbReference type="PROSITE" id="PS50102"/>
    </source>
</evidence>
<protein>
    <submittedName>
        <fullName evidence="7">Uncharacterized protein</fullName>
    </submittedName>
</protein>
<dbReference type="GO" id="GO:0005634">
    <property type="term" value="C:nucleus"/>
    <property type="evidence" value="ECO:0007669"/>
    <property type="project" value="TreeGrafter"/>
</dbReference>
<feature type="compositionally biased region" description="Polar residues" evidence="4">
    <location>
        <begin position="875"/>
        <end position="884"/>
    </location>
</feature>
<organism evidence="7 8">
    <name type="scientific">Handroanthus impetiginosus</name>
    <dbReference type="NCBI Taxonomy" id="429701"/>
    <lineage>
        <taxon>Eukaryota</taxon>
        <taxon>Viridiplantae</taxon>
        <taxon>Streptophyta</taxon>
        <taxon>Embryophyta</taxon>
        <taxon>Tracheophyta</taxon>
        <taxon>Spermatophyta</taxon>
        <taxon>Magnoliopsida</taxon>
        <taxon>eudicotyledons</taxon>
        <taxon>Gunneridae</taxon>
        <taxon>Pentapetalae</taxon>
        <taxon>asterids</taxon>
        <taxon>lamiids</taxon>
        <taxon>Lamiales</taxon>
        <taxon>Bignoniaceae</taxon>
        <taxon>Crescentiina</taxon>
        <taxon>Tabebuia alliance</taxon>
        <taxon>Handroanthus</taxon>
    </lineage>
</organism>
<dbReference type="PANTHER" id="PTHR14398:SF0">
    <property type="entry name" value="ZINC FINGER PROTEIN SWM"/>
    <property type="match status" value="1"/>
</dbReference>
<dbReference type="PANTHER" id="PTHR14398">
    <property type="entry name" value="RNA RECOGNITION RRM/RNP DOMAIN"/>
    <property type="match status" value="1"/>
</dbReference>
<dbReference type="Pfam" id="PF00076">
    <property type="entry name" value="RRM_1"/>
    <property type="match status" value="1"/>
</dbReference>
<reference evidence="8" key="1">
    <citation type="journal article" date="2018" name="Gigascience">
        <title>Genome assembly of the Pink Ipe (Handroanthus impetiginosus, Bignoniaceae), a highly valued, ecologically keystone Neotropical timber forest tree.</title>
        <authorList>
            <person name="Silva-Junior O.B."/>
            <person name="Grattapaglia D."/>
            <person name="Novaes E."/>
            <person name="Collevatti R.G."/>
        </authorList>
    </citation>
    <scope>NUCLEOTIDE SEQUENCE [LARGE SCALE GENOMIC DNA]</scope>
    <source>
        <strain evidence="8">cv. UFG-1</strain>
    </source>
</reference>
<feature type="region of interest" description="Disordered" evidence="4">
    <location>
        <begin position="1"/>
        <end position="91"/>
    </location>
</feature>
<evidence type="ECO:0000313" key="7">
    <source>
        <dbReference type="EMBL" id="PIN10114.1"/>
    </source>
</evidence>
<feature type="domain" description="C3H1-type" evidence="6">
    <location>
        <begin position="226"/>
        <end position="254"/>
    </location>
</feature>
<feature type="region of interest" description="Disordered" evidence="4">
    <location>
        <begin position="835"/>
        <end position="890"/>
    </location>
</feature>
<dbReference type="InterPro" id="IPR000571">
    <property type="entry name" value="Znf_CCCH"/>
</dbReference>
<feature type="compositionally biased region" description="Polar residues" evidence="4">
    <location>
        <begin position="82"/>
        <end position="91"/>
    </location>
</feature>
<keyword evidence="3" id="KW-0862">Zinc</keyword>
<feature type="compositionally biased region" description="Polar residues" evidence="4">
    <location>
        <begin position="700"/>
        <end position="721"/>
    </location>
</feature>
<dbReference type="OrthoDB" id="443401at2759"/>
<name>A0A2G9GXX3_9LAMI</name>
<gene>
    <name evidence="7" type="ORF">CDL12_17295</name>
</gene>
<feature type="region of interest" description="Disordered" evidence="4">
    <location>
        <begin position="650"/>
        <end position="730"/>
    </location>
</feature>
<comment type="caution">
    <text evidence="7">The sequence shown here is derived from an EMBL/GenBank/DDBJ whole genome shotgun (WGS) entry which is preliminary data.</text>
</comment>
<keyword evidence="1 2" id="KW-0694">RNA-binding</keyword>
<keyword evidence="3" id="KW-0863">Zinc-finger</keyword>
<feature type="region of interest" description="Disordered" evidence="4">
    <location>
        <begin position="356"/>
        <end position="387"/>
    </location>
</feature>
<feature type="compositionally biased region" description="Polar residues" evidence="4">
    <location>
        <begin position="1"/>
        <end position="18"/>
    </location>
</feature>
<dbReference type="FunFam" id="3.30.70.330:FF:000719">
    <property type="entry name" value="Predicted protein"/>
    <property type="match status" value="1"/>
</dbReference>
<dbReference type="Gene3D" id="3.30.70.330">
    <property type="match status" value="2"/>
</dbReference>
<dbReference type="SMART" id="SM00360">
    <property type="entry name" value="RRM"/>
    <property type="match status" value="2"/>
</dbReference>
<evidence type="ECO:0000256" key="1">
    <source>
        <dbReference type="ARBA" id="ARBA00022884"/>
    </source>
</evidence>
<dbReference type="AlphaFoldDB" id="A0A2G9GXX3"/>
<evidence type="ECO:0000256" key="3">
    <source>
        <dbReference type="PROSITE-ProRule" id="PRU00723"/>
    </source>
</evidence>
<feature type="compositionally biased region" description="Basic and acidic residues" evidence="4">
    <location>
        <begin position="662"/>
        <end position="675"/>
    </location>
</feature>
<evidence type="ECO:0000313" key="8">
    <source>
        <dbReference type="Proteomes" id="UP000231279"/>
    </source>
</evidence>
<feature type="zinc finger region" description="C3H1-type" evidence="3">
    <location>
        <begin position="226"/>
        <end position="254"/>
    </location>
</feature>